<dbReference type="AlphaFoldDB" id="A0A653ADQ1"/>
<evidence type="ECO:0000313" key="1">
    <source>
        <dbReference type="EMBL" id="VBB46191.1"/>
    </source>
</evidence>
<organism evidence="1">
    <name type="scientific">Uncultured Desulfatiglans sp</name>
    <dbReference type="NCBI Taxonomy" id="1748965"/>
    <lineage>
        <taxon>Bacteria</taxon>
        <taxon>Pseudomonadati</taxon>
        <taxon>Thermodesulfobacteriota</taxon>
        <taxon>Desulfobacteria</taxon>
        <taxon>Desulfatiglandales</taxon>
        <taxon>Desulfatiglandaceae</taxon>
        <taxon>Desulfatiglans</taxon>
        <taxon>environmental samples</taxon>
    </lineage>
</organism>
<protein>
    <submittedName>
        <fullName evidence="1">Uncharacterized protein</fullName>
    </submittedName>
</protein>
<name>A0A653ADQ1_UNCDX</name>
<accession>A0A653ADQ1</accession>
<gene>
    <name evidence="1" type="ORF">TRIP_B40109</name>
</gene>
<reference evidence="1" key="1">
    <citation type="submission" date="2018-07" db="EMBL/GenBank/DDBJ databases">
        <authorList>
            <consortium name="Genoscope - CEA"/>
            <person name="William W."/>
        </authorList>
    </citation>
    <scope>NUCLEOTIDE SEQUENCE</scope>
    <source>
        <strain evidence="1">IK1</strain>
    </source>
</reference>
<dbReference type="EMBL" id="UPXX01000031">
    <property type="protein sequence ID" value="VBB46191.1"/>
    <property type="molecule type" value="Genomic_DNA"/>
</dbReference>
<proteinExistence type="predicted"/>
<sequence>MEENIQDYFVCDSCAGKDFKLVYNFSLRFHGVNFSDELIYDKLIEEIYQCTRCQKTFTKAEIEEGLARIKKAHRQS</sequence>